<dbReference type="Proteomes" id="UP000235023">
    <property type="component" value="Unassembled WGS sequence"/>
</dbReference>
<name>A0A2J5I2N9_9EURO</name>
<protein>
    <submittedName>
        <fullName evidence="2">Uncharacterized protein</fullName>
    </submittedName>
</protein>
<accession>A0A2J5I2N9</accession>
<gene>
    <name evidence="2" type="ORF">BDW42DRAFT_163637</name>
</gene>
<evidence type="ECO:0000256" key="1">
    <source>
        <dbReference type="SAM" id="MobiDB-lite"/>
    </source>
</evidence>
<proteinExistence type="predicted"/>
<organism evidence="2 3">
    <name type="scientific">Aspergillus taichungensis</name>
    <dbReference type="NCBI Taxonomy" id="482145"/>
    <lineage>
        <taxon>Eukaryota</taxon>
        <taxon>Fungi</taxon>
        <taxon>Dikarya</taxon>
        <taxon>Ascomycota</taxon>
        <taxon>Pezizomycotina</taxon>
        <taxon>Eurotiomycetes</taxon>
        <taxon>Eurotiomycetidae</taxon>
        <taxon>Eurotiales</taxon>
        <taxon>Aspergillaceae</taxon>
        <taxon>Aspergillus</taxon>
        <taxon>Aspergillus subgen. Circumdati</taxon>
    </lineage>
</organism>
<dbReference type="AlphaFoldDB" id="A0A2J5I2N9"/>
<dbReference type="EMBL" id="KZ559514">
    <property type="protein sequence ID" value="PLN84105.1"/>
    <property type="molecule type" value="Genomic_DNA"/>
</dbReference>
<evidence type="ECO:0000313" key="3">
    <source>
        <dbReference type="Proteomes" id="UP000235023"/>
    </source>
</evidence>
<evidence type="ECO:0000313" key="2">
    <source>
        <dbReference type="EMBL" id="PLN84105.1"/>
    </source>
</evidence>
<feature type="region of interest" description="Disordered" evidence="1">
    <location>
        <begin position="83"/>
        <end position="111"/>
    </location>
</feature>
<sequence length="111" mass="12693">MGNSHPTSFSTLRSGPYNACLLLARDVDSSRPDRGPDRRQDIRYQQGKFISCQCQDWNQTLSVVKKGICIRCRKEFSRGPTGHLQWSSYNNHHPHNGMNRPPRFPTTTFSG</sequence>
<reference evidence="3" key="1">
    <citation type="submission" date="2017-12" db="EMBL/GenBank/DDBJ databases">
        <authorList>
            <consortium name="DOE Joint Genome Institute"/>
            <person name="Mondo S.J."/>
            <person name="Kjaerbolling I."/>
            <person name="Vesth T.C."/>
            <person name="Frisvad J.C."/>
            <person name="Nybo J.L."/>
            <person name="Theobald S."/>
            <person name="Kuo A."/>
            <person name="Bowyer P."/>
            <person name="Matsuda Y."/>
            <person name="Lyhne E.K."/>
            <person name="Kogle M.E."/>
            <person name="Clum A."/>
            <person name="Lipzen A."/>
            <person name="Salamov A."/>
            <person name="Ngan C.Y."/>
            <person name="Daum C."/>
            <person name="Chiniquy J."/>
            <person name="Barry K."/>
            <person name="LaButti K."/>
            <person name="Haridas S."/>
            <person name="Simmons B.A."/>
            <person name="Magnuson J.K."/>
            <person name="Mortensen U.H."/>
            <person name="Larsen T.O."/>
            <person name="Grigoriev I.V."/>
            <person name="Baker S.E."/>
            <person name="Andersen M.R."/>
            <person name="Nordberg H.P."/>
            <person name="Cantor M.N."/>
            <person name="Hua S.X."/>
        </authorList>
    </citation>
    <scope>NUCLEOTIDE SEQUENCE [LARGE SCALE GENOMIC DNA]</scope>
    <source>
        <strain evidence="3">IBT 19404</strain>
    </source>
</reference>
<keyword evidence="3" id="KW-1185">Reference proteome</keyword>